<dbReference type="Gene3D" id="3.10.129.10">
    <property type="entry name" value="Hotdog Thioesterase"/>
    <property type="match status" value="1"/>
</dbReference>
<dbReference type="InterPro" id="IPR002539">
    <property type="entry name" value="MaoC-like_dom"/>
</dbReference>
<dbReference type="eggNOG" id="COG2030">
    <property type="taxonomic scope" value="Bacteria"/>
</dbReference>
<dbReference type="Pfam" id="PF01575">
    <property type="entry name" value="MaoC_dehydratas"/>
    <property type="match status" value="1"/>
</dbReference>
<dbReference type="InterPro" id="IPR039375">
    <property type="entry name" value="NodN-like"/>
</dbReference>
<dbReference type="PANTHER" id="PTHR42993">
    <property type="entry name" value="MAOC-LIKE DEHYDRATASE DOMAIN-CONTAINING PROTEIN"/>
    <property type="match status" value="1"/>
</dbReference>
<name>A0A081BAM8_9HYPH</name>
<keyword evidence="3" id="KW-1185">Reference proteome</keyword>
<comment type="caution">
    <text evidence="2">The sequence shown here is derived from an EMBL/GenBank/DDBJ whole genome shotgun (WGS) entry which is preliminary data.</text>
</comment>
<evidence type="ECO:0000313" key="3">
    <source>
        <dbReference type="Proteomes" id="UP000028702"/>
    </source>
</evidence>
<dbReference type="InterPro" id="IPR029069">
    <property type="entry name" value="HotDog_dom_sf"/>
</dbReference>
<dbReference type="STRING" id="1333998.M2A_1595"/>
<sequence>MRVFDTVADYAKEAGNEIGVSEWMEIDQDRINLFADATGDHQWIHTDPERTKKELGMPTIAHGYLTLSLLPALMSQISAVKSVTRGINYGSNSVRFTNMVPVNSKVRARVKLKEANPKGGGTQFINEVTVEIEGQERPALIAETITLLYE</sequence>
<evidence type="ECO:0000259" key="1">
    <source>
        <dbReference type="Pfam" id="PF01575"/>
    </source>
</evidence>
<dbReference type="AlphaFoldDB" id="A0A081BAM8"/>
<dbReference type="Proteomes" id="UP000028702">
    <property type="component" value="Unassembled WGS sequence"/>
</dbReference>
<protein>
    <submittedName>
        <fullName evidence="2">Dehydratase</fullName>
    </submittedName>
</protein>
<gene>
    <name evidence="2" type="ORF">M2A_1595</name>
</gene>
<dbReference type="SUPFAM" id="SSF54637">
    <property type="entry name" value="Thioesterase/thiol ester dehydrase-isomerase"/>
    <property type="match status" value="1"/>
</dbReference>
<dbReference type="RefSeq" id="WP_045445825.1">
    <property type="nucleotide sequence ID" value="NZ_BBIO01000007.1"/>
</dbReference>
<dbReference type="EMBL" id="BBIO01000007">
    <property type="protein sequence ID" value="GAK45096.1"/>
    <property type="molecule type" value="Genomic_DNA"/>
</dbReference>
<organism evidence="2 3">
    <name type="scientific">Tepidicaulis marinus</name>
    <dbReference type="NCBI Taxonomy" id="1333998"/>
    <lineage>
        <taxon>Bacteria</taxon>
        <taxon>Pseudomonadati</taxon>
        <taxon>Pseudomonadota</taxon>
        <taxon>Alphaproteobacteria</taxon>
        <taxon>Hyphomicrobiales</taxon>
        <taxon>Parvibaculaceae</taxon>
        <taxon>Tepidicaulis</taxon>
    </lineage>
</organism>
<feature type="domain" description="MaoC-like" evidence="1">
    <location>
        <begin position="12"/>
        <end position="118"/>
    </location>
</feature>
<dbReference type="CDD" id="cd03450">
    <property type="entry name" value="NodN"/>
    <property type="match status" value="1"/>
</dbReference>
<proteinExistence type="predicted"/>
<evidence type="ECO:0000313" key="2">
    <source>
        <dbReference type="EMBL" id="GAK45096.1"/>
    </source>
</evidence>
<dbReference type="PANTHER" id="PTHR42993:SF1">
    <property type="entry name" value="MAOC-LIKE DEHYDRATASE DOMAIN-CONTAINING PROTEIN"/>
    <property type="match status" value="1"/>
</dbReference>
<reference evidence="2 3" key="1">
    <citation type="submission" date="2014-07" db="EMBL/GenBank/DDBJ databases">
        <title>Tepidicaulis marinum gen. nov., sp. nov., a novel marine bacterium denitrifying nitrate to nitrous oxide strictly under microaerobic conditions.</title>
        <authorList>
            <person name="Takeuchi M."/>
            <person name="Yamagishi T."/>
            <person name="Kamagata Y."/>
            <person name="Oshima K."/>
            <person name="Hattori M."/>
            <person name="Katayama T."/>
            <person name="Hanada S."/>
            <person name="Tamaki H."/>
            <person name="Marumo K."/>
            <person name="Maeda H."/>
            <person name="Nedachi M."/>
            <person name="Iwasaki W."/>
            <person name="Suwa Y."/>
            <person name="Sakata S."/>
        </authorList>
    </citation>
    <scope>NUCLEOTIDE SEQUENCE [LARGE SCALE GENOMIC DNA]</scope>
    <source>
        <strain evidence="2 3">MA2</strain>
    </source>
</reference>
<accession>A0A081BAM8</accession>